<feature type="compositionally biased region" description="Polar residues" evidence="23">
    <location>
        <begin position="1047"/>
        <end position="1057"/>
    </location>
</feature>
<dbReference type="InterPro" id="IPR019956">
    <property type="entry name" value="Ubiquitin_dom"/>
</dbReference>
<comment type="function">
    <text evidence="1">Released extracellularly via exosomes, it is a ligand of the natural killer/NK cells receptor NCR3 and stimulates NK cells cytotoxicity. It may thereby trigger NK cells cytotoxicity against neighboring tumor cells and immature myeloid dendritic cells (DC).</text>
</comment>
<organism evidence="25">
    <name type="scientific">Xenopsylla cheopis</name>
    <name type="common">Oriental rat flea</name>
    <name type="synonym">Pulex cheopis</name>
    <dbReference type="NCBI Taxonomy" id="163159"/>
    <lineage>
        <taxon>Eukaryota</taxon>
        <taxon>Metazoa</taxon>
        <taxon>Ecdysozoa</taxon>
        <taxon>Arthropoda</taxon>
        <taxon>Hexapoda</taxon>
        <taxon>Insecta</taxon>
        <taxon>Pterygota</taxon>
        <taxon>Neoptera</taxon>
        <taxon>Endopterygota</taxon>
        <taxon>Siphonaptera</taxon>
        <taxon>Pulicidae</taxon>
        <taxon>Xenopsyllinae</taxon>
        <taxon>Xenopsylla</taxon>
    </lineage>
</organism>
<dbReference type="GO" id="GO:0005576">
    <property type="term" value="C:extracellular region"/>
    <property type="evidence" value="ECO:0007669"/>
    <property type="project" value="UniProtKB-SubCell"/>
</dbReference>
<keyword evidence="12" id="KW-0221">Differentiation</keyword>
<feature type="region of interest" description="Disordered" evidence="23">
    <location>
        <begin position="470"/>
        <end position="498"/>
    </location>
</feature>
<feature type="region of interest" description="Disordered" evidence="23">
    <location>
        <begin position="536"/>
        <end position="557"/>
    </location>
</feature>
<evidence type="ECO:0000256" key="8">
    <source>
        <dbReference type="ARBA" id="ARBA00022525"/>
    </source>
</evidence>
<evidence type="ECO:0000256" key="10">
    <source>
        <dbReference type="ARBA" id="ARBA00022703"/>
    </source>
</evidence>
<evidence type="ECO:0000256" key="11">
    <source>
        <dbReference type="ARBA" id="ARBA00022737"/>
    </source>
</evidence>
<dbReference type="InterPro" id="IPR021925">
    <property type="entry name" value="BAG6"/>
</dbReference>
<dbReference type="InterPro" id="IPR029071">
    <property type="entry name" value="Ubiquitin-like_domsf"/>
</dbReference>
<feature type="compositionally biased region" description="Low complexity" evidence="23">
    <location>
        <begin position="599"/>
        <end position="620"/>
    </location>
</feature>
<dbReference type="EMBL" id="GIIL01005456">
    <property type="protein sequence ID" value="NOV49182.1"/>
    <property type="molecule type" value="Transcribed_RNA"/>
</dbReference>
<evidence type="ECO:0000256" key="13">
    <source>
        <dbReference type="ARBA" id="ARBA00022853"/>
    </source>
</evidence>
<evidence type="ECO:0000256" key="2">
    <source>
        <dbReference type="ARBA" id="ARBA00004123"/>
    </source>
</evidence>
<evidence type="ECO:0000256" key="5">
    <source>
        <dbReference type="ARBA" id="ARBA00021614"/>
    </source>
</evidence>
<evidence type="ECO:0000313" key="25">
    <source>
        <dbReference type="EMBL" id="NOV49182.1"/>
    </source>
</evidence>
<feature type="region of interest" description="Disordered" evidence="23">
    <location>
        <begin position="599"/>
        <end position="647"/>
    </location>
</feature>
<protein>
    <recommendedName>
        <fullName evidence="5">Large proline-rich protein BAG6</fullName>
    </recommendedName>
    <alternativeName>
        <fullName evidence="20">BCL2-associated athanogene 6</fullName>
    </alternativeName>
    <alternativeName>
        <fullName evidence="19">HLA-B-associated transcript 3</fullName>
    </alternativeName>
</protein>
<feature type="region of interest" description="Disordered" evidence="23">
    <location>
        <begin position="990"/>
        <end position="1066"/>
    </location>
</feature>
<dbReference type="PANTHER" id="PTHR15204:SF0">
    <property type="entry name" value="LARGE PROLINE-RICH PROTEIN BAG6"/>
    <property type="match status" value="1"/>
</dbReference>
<dbReference type="PRINTS" id="PR00348">
    <property type="entry name" value="UBIQUITIN"/>
</dbReference>
<dbReference type="AlphaFoldDB" id="A0A6M2DSM2"/>
<keyword evidence="10" id="KW-0053">Apoptosis</keyword>
<keyword evidence="7" id="KW-0963">Cytoplasm</keyword>
<keyword evidence="18" id="KW-0539">Nucleus</keyword>
<evidence type="ECO:0000256" key="6">
    <source>
        <dbReference type="ARBA" id="ARBA00022448"/>
    </source>
</evidence>
<dbReference type="GO" id="GO:0006325">
    <property type="term" value="P:chromatin organization"/>
    <property type="evidence" value="ECO:0007669"/>
    <property type="project" value="UniProtKB-KW"/>
</dbReference>
<sequence>MIDLTVKTLDSQNHPFHVEEDITIRQFKEKISDSLNIPPDSQRLIFCGRVLQDDKRLSEYALASGNAIHLVQRPPPSQTGTSGTGARSTGTGTSAGSRSANGMRRSHTFRMRPSNTDRNGVYLGPMPYADDLGDAQAGSGRLSRASSWLCASRLNLARRMLRRAGALLTALEDPRAASPPRDMHSPPATVHVTQAVEVLEVGIAHVGDVGQGGHVAVPNITIIRDASDPTIADETVIHIGTTSQQMDSQDERETAAEPQAAAAAQSDSATATESESGTTHLGSGHSTDSLDSTDSFSSATEMPVGGSSQQQQQQASQQSSSANAETPPPTSGSTSGGGRPIHPNNRPNTPLAPLSVVLDELNEVQTRLQPFLAQYHQILQNDPTYPDHETAANAQRMFNRVSQIMHLLSHAYHIISDLMVDLHQNTPRFLTCRPVLMQRSVVGRAGLPTIVTESFANEVNNITVQATRNANGPVNVPTSAPSTPASGAATETQNNARPNPEITADFGNSANFAFMLPDGIATGNVEFVMEVPPRFSRTTTTNANTSESGQTPPATVTITRSNSSFQDQNHHGVISQIVQAVAGQIINRMQGTSATVNVSVSTGTSSAPNAQTNNNTAQQPGQNSQARVNTATHPTTSTQTRSTARPHVQLRQNGLRLPFGGIWGGMTNNFDPYLPCNSHHLRPRSQSNNNNNNSTATNNENNNAAPIIIPQDVSAAAAALEDPDLMDAVNVAAHTVASSIATAAASATVVHESTADLLRTLLGSRTVIDDLRNASTPSGNLILDFATEVIQRIPLNEIISMLSGNETSAGLNELRQIIRRFLLTHLAPGRESLSQEDLRDAGNRAADWLHIHLSTLSTIPTRDNIDLSATLCAIVRARLPDLLSVAMGQEANGGSGESDYGRHLTVEVRQFIDLIVAAIMHSCQEGVAGAEDVFRRFVNSLARGTDPNLLMLALSYSLSEYRNYMMTVVINPDIIQPYLVYKSQNGGASQSMEVEDIDNTQQRSSSLSSQPSSSSSSSGITINTESTTQSNSSSRNETLNNNDRDSNQSMDSLNGTRQVPPLPDIEMDADTAEPVAADVVIGSQTWHNSLPADWVPIISRDVLRQRRQNTQSPLSDAYLQGMPSKRRKLITAERPSLNLTQSLQDTMRQTLQSSNQQPTTTVPINDIVSQSAEDANLLEAYRQQIRGCIRARLQQDPDYNPALYPNSQQKFK</sequence>
<evidence type="ECO:0000256" key="4">
    <source>
        <dbReference type="ARBA" id="ARBA00004550"/>
    </source>
</evidence>
<evidence type="ECO:0000256" key="12">
    <source>
        <dbReference type="ARBA" id="ARBA00022782"/>
    </source>
</evidence>
<reference evidence="25" key="1">
    <citation type="submission" date="2020-03" db="EMBL/GenBank/DDBJ databases">
        <title>Transcriptomic Profiling of the Digestive Tract of the Rat Flea, Xenopsylla cheopis, Following Blood Feeding and Infection with Yersinia pestis.</title>
        <authorList>
            <person name="Bland D.M."/>
            <person name="Martens C.A."/>
            <person name="Virtaneva K."/>
            <person name="Kanakabandi K."/>
            <person name="Long D."/>
            <person name="Rosenke R."/>
            <person name="Saturday G.A."/>
            <person name="Hoyt F.H."/>
            <person name="Bruno D.P."/>
            <person name="Ribeiro J.M.C."/>
            <person name="Hinnebusch J."/>
        </authorList>
    </citation>
    <scope>NUCLEOTIDE SEQUENCE</scope>
</reference>
<dbReference type="SUPFAM" id="SSF54236">
    <property type="entry name" value="Ubiquitin-like"/>
    <property type="match status" value="1"/>
</dbReference>
<keyword evidence="8" id="KW-0964">Secreted</keyword>
<comment type="subcellular location">
    <subcellularLocation>
        <location evidence="3">Cytoplasm</location>
        <location evidence="3">Cytosol</location>
    </subcellularLocation>
    <subcellularLocation>
        <location evidence="2">Nucleus</location>
    </subcellularLocation>
    <subcellularLocation>
        <location evidence="4">Secreted</location>
        <location evidence="4">Extracellular exosome</location>
    </subcellularLocation>
</comment>
<evidence type="ECO:0000256" key="18">
    <source>
        <dbReference type="ARBA" id="ARBA00023242"/>
    </source>
</evidence>
<feature type="region of interest" description="Disordered" evidence="23">
    <location>
        <begin position="677"/>
        <end position="702"/>
    </location>
</feature>
<dbReference type="Pfam" id="PF12057">
    <property type="entry name" value="BAG6"/>
    <property type="match status" value="1"/>
</dbReference>
<dbReference type="GO" id="GO:0005634">
    <property type="term" value="C:nucleus"/>
    <property type="evidence" value="ECO:0007669"/>
    <property type="project" value="UniProtKB-SubCell"/>
</dbReference>
<keyword evidence="14" id="KW-0391">Immunity</keyword>
<dbReference type="Pfam" id="PF00240">
    <property type="entry name" value="ubiquitin"/>
    <property type="match status" value="1"/>
</dbReference>
<dbReference type="GO" id="GO:0071818">
    <property type="term" value="C:BAT3 complex"/>
    <property type="evidence" value="ECO:0007669"/>
    <property type="project" value="TreeGrafter"/>
</dbReference>
<feature type="region of interest" description="Disordered" evidence="23">
    <location>
        <begin position="70"/>
        <end position="120"/>
    </location>
</feature>
<feature type="region of interest" description="Disordered" evidence="23">
    <location>
        <begin position="241"/>
        <end position="351"/>
    </location>
</feature>
<dbReference type="GO" id="GO:0002376">
    <property type="term" value="P:immune system process"/>
    <property type="evidence" value="ECO:0007669"/>
    <property type="project" value="UniProtKB-KW"/>
</dbReference>
<evidence type="ECO:0000256" key="20">
    <source>
        <dbReference type="ARBA" id="ARBA00030033"/>
    </source>
</evidence>
<name>A0A6M2DSM2_XENCH</name>
<evidence type="ECO:0000256" key="9">
    <source>
        <dbReference type="ARBA" id="ARBA00022553"/>
    </source>
</evidence>
<dbReference type="GO" id="GO:0031593">
    <property type="term" value="F:polyubiquitin modification-dependent protein binding"/>
    <property type="evidence" value="ECO:0007669"/>
    <property type="project" value="TreeGrafter"/>
</dbReference>
<evidence type="ECO:0000256" key="14">
    <source>
        <dbReference type="ARBA" id="ARBA00022859"/>
    </source>
</evidence>
<evidence type="ECO:0000256" key="7">
    <source>
        <dbReference type="ARBA" id="ARBA00022490"/>
    </source>
</evidence>
<dbReference type="GO" id="GO:0007283">
    <property type="term" value="P:spermatogenesis"/>
    <property type="evidence" value="ECO:0007669"/>
    <property type="project" value="UniProtKB-KW"/>
</dbReference>
<dbReference type="CDD" id="cd01809">
    <property type="entry name" value="Ubl_BAG6"/>
    <property type="match status" value="1"/>
</dbReference>
<feature type="compositionally biased region" description="Low complexity" evidence="23">
    <location>
        <begin position="687"/>
        <end position="702"/>
    </location>
</feature>
<evidence type="ECO:0000256" key="19">
    <source>
        <dbReference type="ARBA" id="ARBA00029739"/>
    </source>
</evidence>
<evidence type="ECO:0000256" key="16">
    <source>
        <dbReference type="ARBA" id="ARBA00022990"/>
    </source>
</evidence>
<dbReference type="FunFam" id="3.10.20.90:FF:000154">
    <property type="entry name" value="Large proline-rich protein BAG6"/>
    <property type="match status" value="1"/>
</dbReference>
<feature type="compositionally biased region" description="Low complexity" evidence="23">
    <location>
        <begin position="256"/>
        <end position="300"/>
    </location>
</feature>
<keyword evidence="15" id="KW-0744">Spermatogenesis</keyword>
<feature type="compositionally biased region" description="Low complexity" evidence="23">
    <location>
        <begin position="307"/>
        <end position="322"/>
    </location>
</feature>
<dbReference type="GO" id="GO:0036503">
    <property type="term" value="P:ERAD pathway"/>
    <property type="evidence" value="ECO:0007669"/>
    <property type="project" value="TreeGrafter"/>
</dbReference>
<dbReference type="SMART" id="SM00213">
    <property type="entry name" value="UBQ"/>
    <property type="match status" value="1"/>
</dbReference>
<keyword evidence="11" id="KW-0677">Repeat</keyword>
<evidence type="ECO:0000256" key="17">
    <source>
        <dbReference type="ARBA" id="ARBA00023186"/>
    </source>
</evidence>
<feature type="compositionally biased region" description="Low complexity" evidence="23">
    <location>
        <begin position="79"/>
        <end position="100"/>
    </location>
</feature>
<feature type="compositionally biased region" description="Low complexity" evidence="23">
    <location>
        <begin position="630"/>
        <end position="646"/>
    </location>
</feature>
<dbReference type="InterPro" id="IPR019954">
    <property type="entry name" value="Ubiquitin_CS"/>
</dbReference>
<keyword evidence="17" id="KW-0143">Chaperone</keyword>
<proteinExistence type="predicted"/>
<dbReference type="PROSITE" id="PS50053">
    <property type="entry name" value="UBIQUITIN_2"/>
    <property type="match status" value="1"/>
</dbReference>
<dbReference type="PROSITE" id="PS00299">
    <property type="entry name" value="UBIQUITIN_1"/>
    <property type="match status" value="1"/>
</dbReference>
<dbReference type="InterPro" id="IPR000626">
    <property type="entry name" value="Ubiquitin-like_dom"/>
</dbReference>
<dbReference type="GO" id="GO:0006915">
    <property type="term" value="P:apoptotic process"/>
    <property type="evidence" value="ECO:0007669"/>
    <property type="project" value="UniProtKB-KW"/>
</dbReference>
<feature type="compositionally biased region" description="Low complexity" evidence="23">
    <location>
        <begin position="477"/>
        <end position="490"/>
    </location>
</feature>
<feature type="compositionally biased region" description="Low complexity" evidence="23">
    <location>
        <begin position="1004"/>
        <end position="1038"/>
    </location>
</feature>
<dbReference type="GO" id="GO:0051787">
    <property type="term" value="F:misfolded protein binding"/>
    <property type="evidence" value="ECO:0007669"/>
    <property type="project" value="TreeGrafter"/>
</dbReference>
<comment type="subunit">
    <text evidence="22">Component of the BAG6/BAT3 complex, also named BAT3 complex, at least composed of BAG6, UBL4A and GET4/TRC35. Interacts with GET4; the interaction is direct and localizes BAG6 in the cytosol. Interacts with UBL4A; the interaction is direct and required for UBL4A protein stability. Interacts with AIFM1. Interacts with HSPA2. Interacts with CTCFL. Interacts with p300/EP300. Interacts (via ubiquitin-like domain) with RNF126; required for BAG6-dependent ubiquitination of proteins mislocalized to the cytosol. Interacts (via ubiquitin-like domain) with SGTA; SGTA competes with RNF126 by binding the same region of BAG6, thereby promoting deubiquitination of BAG6-target proteins and rescuing them from degradation. Interacts with ricin A chain. Interacts with VCP and AMFR; both form the VCP/p97-AMFR/gp78 complex. Interacts with SYVN1. Interacts with USP13; the interaction is direct and may mediate UBL4A deubiquitination. Interacts with ZFAND2B. Interacts with KPNA2. Interacts with UBQLN4.</text>
</comment>
<feature type="domain" description="Ubiquitin-like" evidence="24">
    <location>
        <begin position="2"/>
        <end position="77"/>
    </location>
</feature>
<dbReference type="GO" id="GO:0030154">
    <property type="term" value="P:cell differentiation"/>
    <property type="evidence" value="ECO:0007669"/>
    <property type="project" value="UniProtKB-KW"/>
</dbReference>
<dbReference type="PANTHER" id="PTHR15204">
    <property type="entry name" value="LARGE PROLINE-RICH PROTEIN BAG6"/>
    <property type="match status" value="1"/>
</dbReference>
<evidence type="ECO:0000259" key="24">
    <source>
        <dbReference type="PROSITE" id="PS50053"/>
    </source>
</evidence>
<accession>A0A6M2DSM2</accession>
<keyword evidence="9" id="KW-0597">Phosphoprotein</keyword>
<keyword evidence="13" id="KW-0156">Chromatin regulator</keyword>
<keyword evidence="6" id="KW-0813">Transport</keyword>
<evidence type="ECO:0000256" key="3">
    <source>
        <dbReference type="ARBA" id="ARBA00004514"/>
    </source>
</evidence>
<evidence type="ECO:0000256" key="15">
    <source>
        <dbReference type="ARBA" id="ARBA00022871"/>
    </source>
</evidence>
<dbReference type="Gene3D" id="3.10.20.90">
    <property type="entry name" value="Phosphatidylinositol 3-kinase Catalytic Subunit, Chain A, domain 1"/>
    <property type="match status" value="1"/>
</dbReference>
<evidence type="ECO:0000256" key="23">
    <source>
        <dbReference type="SAM" id="MobiDB-lite"/>
    </source>
</evidence>
<evidence type="ECO:0000256" key="22">
    <source>
        <dbReference type="ARBA" id="ARBA00046936"/>
    </source>
</evidence>
<comment type="function">
    <text evidence="21">Involved in DNA damage-induced apoptosis: following DNA damage, accumulates in the nucleus and forms a complex with p300/EP300, enhancing p300/EP300-mediated p53/TP53 acetylation leading to increase p53/TP53 transcriptional activity. When nuclear, may also act as a component of some chromatin regulator complex that regulates histone 3 'Lys-4' dimethylation (H3K4me2).</text>
</comment>
<evidence type="ECO:0000256" key="21">
    <source>
        <dbReference type="ARBA" id="ARBA00046003"/>
    </source>
</evidence>
<keyword evidence="16" id="KW-0007">Acetylation</keyword>
<evidence type="ECO:0000256" key="1">
    <source>
        <dbReference type="ARBA" id="ARBA00002067"/>
    </source>
</evidence>